<evidence type="ECO:0000313" key="2">
    <source>
        <dbReference type="EMBL" id="KAA6302477.1"/>
    </source>
</evidence>
<accession>A0A5M8P200</accession>
<evidence type="ECO:0000256" key="1">
    <source>
        <dbReference type="SAM" id="Phobius"/>
    </source>
</evidence>
<sequence length="104" mass="12086">MSKRNFRYFIIGDWLKEDFVIKQSKLLVLIVFLIIVFISNDYACQKKMKQIEILQDSLNNVKYENLTLSTRLTSASRQSQIESLLESKGLDLAAPQTPAFEIRK</sequence>
<keyword evidence="1" id="KW-0472">Membrane</keyword>
<comment type="caution">
    <text evidence="2">The sequence shown here is derived from an EMBL/GenBank/DDBJ whole genome shotgun (WGS) entry which is preliminary data.</text>
</comment>
<dbReference type="Pfam" id="PF19579">
    <property type="entry name" value="FtsL_2"/>
    <property type="match status" value="1"/>
</dbReference>
<keyword evidence="1" id="KW-1133">Transmembrane helix</keyword>
<organism evidence="2 3">
    <name type="scientific">Candidatus Ordinivivax streblomastigis</name>
    <dbReference type="NCBI Taxonomy" id="2540710"/>
    <lineage>
        <taxon>Bacteria</taxon>
        <taxon>Pseudomonadati</taxon>
        <taxon>Bacteroidota</taxon>
        <taxon>Bacteroidia</taxon>
        <taxon>Bacteroidales</taxon>
        <taxon>Candidatus Ordinivivax</taxon>
    </lineage>
</organism>
<dbReference type="InterPro" id="IPR045755">
    <property type="entry name" value="FtsL-like"/>
</dbReference>
<keyword evidence="1" id="KW-0812">Transmembrane</keyword>
<proteinExistence type="predicted"/>
<evidence type="ECO:0008006" key="4">
    <source>
        <dbReference type="Google" id="ProtNLM"/>
    </source>
</evidence>
<dbReference type="AlphaFoldDB" id="A0A5M8P200"/>
<protein>
    <recommendedName>
        <fullName evidence="4">Cell division protein FtsL</fullName>
    </recommendedName>
</protein>
<dbReference type="EMBL" id="SNRX01000007">
    <property type="protein sequence ID" value="KAA6302477.1"/>
    <property type="molecule type" value="Genomic_DNA"/>
</dbReference>
<name>A0A5M8P200_9BACT</name>
<reference evidence="2 3" key="1">
    <citation type="submission" date="2019-03" db="EMBL/GenBank/DDBJ databases">
        <title>Single cell metagenomics reveals metabolic interactions within the superorganism composed of flagellate Streblomastix strix and complex community of Bacteroidetes bacteria on its surface.</title>
        <authorList>
            <person name="Treitli S.C."/>
            <person name="Kolisko M."/>
            <person name="Husnik F."/>
            <person name="Keeling P."/>
            <person name="Hampl V."/>
        </authorList>
    </citation>
    <scope>NUCLEOTIDE SEQUENCE [LARGE SCALE GENOMIC DNA]</scope>
    <source>
        <strain evidence="2">St1</strain>
    </source>
</reference>
<feature type="transmembrane region" description="Helical" evidence="1">
    <location>
        <begin position="26"/>
        <end position="44"/>
    </location>
</feature>
<gene>
    <name evidence="2" type="ORF">EZS26_001309</name>
</gene>
<evidence type="ECO:0000313" key="3">
    <source>
        <dbReference type="Proteomes" id="UP000324575"/>
    </source>
</evidence>
<dbReference type="Proteomes" id="UP000324575">
    <property type="component" value="Unassembled WGS sequence"/>
</dbReference>